<reference evidence="1" key="1">
    <citation type="journal article" date="2023" name="PhytoFront">
        <title>Draft Genome Resources of Seven Strains of Tilletia horrida, Causal Agent of Kernel Smut of Rice.</title>
        <authorList>
            <person name="Khanal S."/>
            <person name="Antony Babu S."/>
            <person name="Zhou X.G."/>
        </authorList>
    </citation>
    <scope>NUCLEOTIDE SEQUENCE</scope>
    <source>
        <strain evidence="1">TX6</strain>
    </source>
</reference>
<dbReference type="InterPro" id="IPR036291">
    <property type="entry name" value="NAD(P)-bd_dom_sf"/>
</dbReference>
<dbReference type="AlphaFoldDB" id="A0AAN6GUE3"/>
<keyword evidence="2" id="KW-1185">Reference proteome</keyword>
<accession>A0AAN6GUE3</accession>
<dbReference type="InterPro" id="IPR002347">
    <property type="entry name" value="SDR_fam"/>
</dbReference>
<dbReference type="Gene3D" id="3.40.50.720">
    <property type="entry name" value="NAD(P)-binding Rossmann-like Domain"/>
    <property type="match status" value="1"/>
</dbReference>
<dbReference type="PANTHER" id="PTHR45458">
    <property type="entry name" value="SHORT-CHAIN DEHYDROGENASE/REDUCTASE SDR"/>
    <property type="match status" value="1"/>
</dbReference>
<dbReference type="Pfam" id="PF00106">
    <property type="entry name" value="adh_short"/>
    <property type="match status" value="1"/>
</dbReference>
<gene>
    <name evidence="1" type="ORF">OC846_002284</name>
</gene>
<dbReference type="EMBL" id="JAPDMZ010000043">
    <property type="protein sequence ID" value="KAK0553999.1"/>
    <property type="molecule type" value="Genomic_DNA"/>
</dbReference>
<dbReference type="PANTHER" id="PTHR45458:SF1">
    <property type="entry name" value="SHORT CHAIN DEHYDROGENASE"/>
    <property type="match status" value="1"/>
</dbReference>
<dbReference type="GO" id="GO:0016616">
    <property type="term" value="F:oxidoreductase activity, acting on the CH-OH group of donors, NAD or NADP as acceptor"/>
    <property type="evidence" value="ECO:0007669"/>
    <property type="project" value="TreeGrafter"/>
</dbReference>
<dbReference type="Proteomes" id="UP001176517">
    <property type="component" value="Unassembled WGS sequence"/>
</dbReference>
<evidence type="ECO:0000313" key="2">
    <source>
        <dbReference type="Proteomes" id="UP001176517"/>
    </source>
</evidence>
<dbReference type="PRINTS" id="PR00081">
    <property type="entry name" value="GDHRDH"/>
</dbReference>
<evidence type="ECO:0008006" key="3">
    <source>
        <dbReference type="Google" id="ProtNLM"/>
    </source>
</evidence>
<evidence type="ECO:0000313" key="1">
    <source>
        <dbReference type="EMBL" id="KAK0553999.1"/>
    </source>
</evidence>
<dbReference type="InterPro" id="IPR052184">
    <property type="entry name" value="SDR_enzymes"/>
</dbReference>
<comment type="caution">
    <text evidence="1">The sequence shown here is derived from an EMBL/GenBank/DDBJ whole genome shotgun (WGS) entry which is preliminary data.</text>
</comment>
<dbReference type="SUPFAM" id="SSF51735">
    <property type="entry name" value="NAD(P)-binding Rossmann-fold domains"/>
    <property type="match status" value="1"/>
</dbReference>
<proteinExistence type="predicted"/>
<sequence>MSSQPNTFVVGASQGIGLAVAQRLAARGDNVYASVRTVKPLEGIKESNILKLDVLDQASIDAAAAQVSTLDTLYVNAAIGDHEELLTTTPERLTEYFASNVVGVHRVVLAFLPALRKGTKKEIVLTTSGLGSLAFTVGAPKDSKPEGGYSITKTALNSYANQLQIALLGEGFKVVPIHPGVVQTALGSRFLSFFQNGPIPIIQPAESAEGIVKTVEKAVKEHDGKIHFWTYAGTELPW</sequence>
<name>A0AAN6GUE3_9BASI</name>
<organism evidence="1 2">
    <name type="scientific">Tilletia horrida</name>
    <dbReference type="NCBI Taxonomy" id="155126"/>
    <lineage>
        <taxon>Eukaryota</taxon>
        <taxon>Fungi</taxon>
        <taxon>Dikarya</taxon>
        <taxon>Basidiomycota</taxon>
        <taxon>Ustilaginomycotina</taxon>
        <taxon>Exobasidiomycetes</taxon>
        <taxon>Tilletiales</taxon>
        <taxon>Tilletiaceae</taxon>
        <taxon>Tilletia</taxon>
    </lineage>
</organism>
<protein>
    <recommendedName>
        <fullName evidence="3">NAD(P)-binding protein</fullName>
    </recommendedName>
</protein>